<evidence type="ECO:0000256" key="5">
    <source>
        <dbReference type="SAM" id="Phobius"/>
    </source>
</evidence>
<sequence>MSCYLPDLIETMVKIAIVLGMNIGFFAPMLAWVERKQSAVMQDRMGANRADIFGFTVIGLFHSLADAIKLIFKEDFIPRGADKFLHTIAPLLAMIPALVTFAVIPFGGQYVLWGHNVNLVIADLDVGILFVLAISSVATYGVVIAGWASNNNWSLLGGLRAAAQMFSYEVTMGLTIIGLVMYYQSLSLVEIVAKQENFFHWGIIWHWPAFILFLACAVAENKRVPFDIPEAESELVAGYFTEYSGMKFVIFWTAEFIEVVTISALCVVMFFGGHQIPFISVQDIVNYLMDFGPNVANLVAAVIGFTVFIVKVIVLIFIQMTIRWTLPRFRYDQIMKLGWKMILPLSLVWILIVGVLILSGIMPTP</sequence>
<feature type="transmembrane region" description="Helical" evidence="5">
    <location>
        <begin position="168"/>
        <end position="186"/>
    </location>
</feature>
<dbReference type="GO" id="GO:0016020">
    <property type="term" value="C:membrane"/>
    <property type="evidence" value="ECO:0007669"/>
    <property type="project" value="UniProtKB-SubCell"/>
</dbReference>
<evidence type="ECO:0000256" key="1">
    <source>
        <dbReference type="ARBA" id="ARBA00004141"/>
    </source>
</evidence>
<dbReference type="GO" id="GO:0003954">
    <property type="term" value="F:NADH dehydrogenase activity"/>
    <property type="evidence" value="ECO:0007669"/>
    <property type="project" value="TreeGrafter"/>
</dbReference>
<feature type="transmembrane region" description="Helical" evidence="5">
    <location>
        <begin position="12"/>
        <end position="32"/>
    </location>
</feature>
<dbReference type="EC" id="1.6.5.3" evidence="6"/>
<dbReference type="PROSITE" id="PS00668">
    <property type="entry name" value="COMPLEX1_ND1_2"/>
    <property type="match status" value="1"/>
</dbReference>
<gene>
    <name evidence="6" type="ORF">MNBD_NITROSPINAE01-226</name>
</gene>
<feature type="transmembrane region" description="Helical" evidence="5">
    <location>
        <begin position="249"/>
        <end position="271"/>
    </location>
</feature>
<dbReference type="InterPro" id="IPR001694">
    <property type="entry name" value="NADH_UbQ_OxRdtase_su1/FPO"/>
</dbReference>
<dbReference type="NCBIfam" id="NF004741">
    <property type="entry name" value="PRK06076.1-2"/>
    <property type="match status" value="1"/>
</dbReference>
<feature type="transmembrane region" description="Helical" evidence="5">
    <location>
        <begin position="339"/>
        <end position="362"/>
    </location>
</feature>
<comment type="subcellular location">
    <subcellularLocation>
        <location evidence="1">Membrane</location>
        <topology evidence="1">Multi-pass membrane protein</topology>
    </subcellularLocation>
</comment>
<organism evidence="6">
    <name type="scientific">hydrothermal vent metagenome</name>
    <dbReference type="NCBI Taxonomy" id="652676"/>
    <lineage>
        <taxon>unclassified sequences</taxon>
        <taxon>metagenomes</taxon>
        <taxon>ecological metagenomes</taxon>
    </lineage>
</organism>
<reference evidence="6" key="1">
    <citation type="submission" date="2018-06" db="EMBL/GenBank/DDBJ databases">
        <authorList>
            <person name="Zhirakovskaya E."/>
        </authorList>
    </citation>
    <scope>NUCLEOTIDE SEQUENCE</scope>
</reference>
<evidence type="ECO:0000313" key="6">
    <source>
        <dbReference type="EMBL" id="VAX19313.1"/>
    </source>
</evidence>
<evidence type="ECO:0000256" key="2">
    <source>
        <dbReference type="ARBA" id="ARBA00022692"/>
    </source>
</evidence>
<feature type="transmembrane region" description="Helical" evidence="5">
    <location>
        <begin position="52"/>
        <end position="72"/>
    </location>
</feature>
<dbReference type="InterPro" id="IPR018086">
    <property type="entry name" value="NADH_UbQ_OxRdtase_su1_CS"/>
</dbReference>
<name>A0A3B1C3Z6_9ZZZZ</name>
<dbReference type="PANTHER" id="PTHR11432:SF3">
    <property type="entry name" value="NADH-UBIQUINONE OXIDOREDUCTASE CHAIN 1"/>
    <property type="match status" value="1"/>
</dbReference>
<protein>
    <submittedName>
        <fullName evidence="6">NADH-ubiquinone oxidoreductase chain H</fullName>
        <ecNumber evidence="6">1.6.5.3</ecNumber>
    </submittedName>
</protein>
<proteinExistence type="inferred from homology"/>
<feature type="transmembrane region" description="Helical" evidence="5">
    <location>
        <begin position="295"/>
        <end position="318"/>
    </location>
</feature>
<evidence type="ECO:0000256" key="4">
    <source>
        <dbReference type="ARBA" id="ARBA00023136"/>
    </source>
</evidence>
<feature type="transmembrane region" description="Helical" evidence="5">
    <location>
        <begin position="198"/>
        <end position="219"/>
    </location>
</feature>
<feature type="transmembrane region" description="Helical" evidence="5">
    <location>
        <begin position="126"/>
        <end position="148"/>
    </location>
</feature>
<dbReference type="PANTHER" id="PTHR11432">
    <property type="entry name" value="NADH DEHYDROGENASE SUBUNIT 1"/>
    <property type="match status" value="1"/>
</dbReference>
<feature type="transmembrane region" description="Helical" evidence="5">
    <location>
        <begin position="84"/>
        <end position="106"/>
    </location>
</feature>
<dbReference type="GO" id="GO:0009060">
    <property type="term" value="P:aerobic respiration"/>
    <property type="evidence" value="ECO:0007669"/>
    <property type="project" value="TreeGrafter"/>
</dbReference>
<dbReference type="HAMAP" id="MF_01350">
    <property type="entry name" value="NDH1_NuoH"/>
    <property type="match status" value="1"/>
</dbReference>
<keyword evidence="6" id="KW-0560">Oxidoreductase</keyword>
<dbReference type="AlphaFoldDB" id="A0A3B1C3Z6"/>
<accession>A0A3B1C3Z6</accession>
<dbReference type="EMBL" id="UOGC01000086">
    <property type="protein sequence ID" value="VAX19313.1"/>
    <property type="molecule type" value="Genomic_DNA"/>
</dbReference>
<keyword evidence="2 5" id="KW-0812">Transmembrane</keyword>
<dbReference type="Pfam" id="PF00146">
    <property type="entry name" value="NADHdh"/>
    <property type="match status" value="1"/>
</dbReference>
<keyword evidence="4 5" id="KW-0472">Membrane</keyword>
<keyword evidence="6" id="KW-0830">Ubiquinone</keyword>
<keyword evidence="3 5" id="KW-1133">Transmembrane helix</keyword>
<evidence type="ECO:0000256" key="3">
    <source>
        <dbReference type="ARBA" id="ARBA00022989"/>
    </source>
</evidence>